<dbReference type="PANTHER" id="PTHR46066">
    <property type="entry name" value="CHITINASE DOMAIN-CONTAINING PROTEIN 1 FAMILY MEMBER"/>
    <property type="match status" value="1"/>
</dbReference>
<protein>
    <submittedName>
        <fullName evidence="5">LysM peptidoglycan-binding domain-containing protein</fullName>
    </submittedName>
</protein>
<dbReference type="SMART" id="SM00257">
    <property type="entry name" value="LysM"/>
    <property type="match status" value="2"/>
</dbReference>
<evidence type="ECO:0000313" key="6">
    <source>
        <dbReference type="Proteomes" id="UP001596410"/>
    </source>
</evidence>
<evidence type="ECO:0000313" key="5">
    <source>
        <dbReference type="EMBL" id="MFC7062575.1"/>
    </source>
</evidence>
<dbReference type="Gene3D" id="3.10.50.10">
    <property type="match status" value="1"/>
</dbReference>
<dbReference type="PANTHER" id="PTHR46066:SF2">
    <property type="entry name" value="CHITINASE DOMAIN-CONTAINING PROTEIN 1"/>
    <property type="match status" value="1"/>
</dbReference>
<dbReference type="Gene3D" id="3.10.350.10">
    <property type="entry name" value="LysM domain"/>
    <property type="match status" value="2"/>
</dbReference>
<feature type="domain" description="LysM" evidence="3">
    <location>
        <begin position="24"/>
        <end position="68"/>
    </location>
</feature>
<sequence length="406" mass="45740">MKKFLLTFLVITCMLPMSNVHASIIYTVKESDSLWGISEKYKTSPDKLQEINGIKDPSKLLPGQSLSIPGNEYVIDQQDSLWKIANLHQTSIEQIVKLNNLSSETVHVGQRLKIPQSTKRNIDAGAFFLPSTPAENKWMMDFYSEYLSAIGFFEYRANIDGDLSSLHGEEAIKLAWQKGLTPYATITNLTSQGFDSDLAHSLLADSSKQQTLIENLATLVDQKQYKGVIIDFENLKPKDRALYNTFIEKLNKRMKKIGGEVGVSIPPMQGNRQPAHHSAYDYQTLGTHSDFIFLMTYNWHWSGGEAGSIAPIKQVDETINYAVSVIPSNKIYLGIAMYAYDWNTTSKAKEAEAYSQQKALSIAAKKSGKINYSFEKATPWFRYYDDAGDLHEVWFEDARSLLPSIA</sequence>
<dbReference type="CDD" id="cd00118">
    <property type="entry name" value="LysM"/>
    <property type="match status" value="2"/>
</dbReference>
<dbReference type="InterPro" id="IPR018392">
    <property type="entry name" value="LysM"/>
</dbReference>
<dbReference type="InterPro" id="IPR036779">
    <property type="entry name" value="LysM_dom_sf"/>
</dbReference>
<evidence type="ECO:0000256" key="1">
    <source>
        <dbReference type="ARBA" id="ARBA00023295"/>
    </source>
</evidence>
<comment type="caution">
    <text evidence="5">The sequence shown here is derived from an EMBL/GenBank/DDBJ whole genome shotgun (WGS) entry which is preliminary data.</text>
</comment>
<dbReference type="InterPro" id="IPR017853">
    <property type="entry name" value="GH"/>
</dbReference>
<dbReference type="SUPFAM" id="SSF51445">
    <property type="entry name" value="(Trans)glycosidases"/>
    <property type="match status" value="1"/>
</dbReference>
<organism evidence="5 6">
    <name type="scientific">Halobacillus seohaensis</name>
    <dbReference type="NCBI Taxonomy" id="447421"/>
    <lineage>
        <taxon>Bacteria</taxon>
        <taxon>Bacillati</taxon>
        <taxon>Bacillota</taxon>
        <taxon>Bacilli</taxon>
        <taxon>Bacillales</taxon>
        <taxon>Bacillaceae</taxon>
        <taxon>Halobacillus</taxon>
    </lineage>
</organism>
<keyword evidence="2" id="KW-0732">Signal</keyword>
<dbReference type="PROSITE" id="PS51910">
    <property type="entry name" value="GH18_2"/>
    <property type="match status" value="1"/>
</dbReference>
<evidence type="ECO:0000256" key="2">
    <source>
        <dbReference type="SAM" id="SignalP"/>
    </source>
</evidence>
<gene>
    <name evidence="5" type="ORF">ACFQIC_11985</name>
</gene>
<feature type="chain" id="PRO_5047304634" evidence="2">
    <location>
        <begin position="23"/>
        <end position="406"/>
    </location>
</feature>
<name>A0ABW2EJW5_9BACI</name>
<dbReference type="SUPFAM" id="SSF54106">
    <property type="entry name" value="LysM domain"/>
    <property type="match status" value="2"/>
</dbReference>
<proteinExistence type="predicted"/>
<accession>A0ABW2EJW5</accession>
<dbReference type="SMART" id="SM00636">
    <property type="entry name" value="Glyco_18"/>
    <property type="match status" value="1"/>
</dbReference>
<dbReference type="PROSITE" id="PS51782">
    <property type="entry name" value="LYSM"/>
    <property type="match status" value="2"/>
</dbReference>
<keyword evidence="1" id="KW-0326">Glycosidase</keyword>
<keyword evidence="1" id="KW-0378">Hydrolase</keyword>
<reference evidence="6" key="1">
    <citation type="journal article" date="2019" name="Int. J. Syst. Evol. Microbiol.">
        <title>The Global Catalogue of Microorganisms (GCM) 10K type strain sequencing project: providing services to taxonomists for standard genome sequencing and annotation.</title>
        <authorList>
            <consortium name="The Broad Institute Genomics Platform"/>
            <consortium name="The Broad Institute Genome Sequencing Center for Infectious Disease"/>
            <person name="Wu L."/>
            <person name="Ma J."/>
        </authorList>
    </citation>
    <scope>NUCLEOTIDE SEQUENCE [LARGE SCALE GENOMIC DNA]</scope>
    <source>
        <strain evidence="6">CGMCC 4.1621</strain>
    </source>
</reference>
<feature type="signal peptide" evidence="2">
    <location>
        <begin position="1"/>
        <end position="22"/>
    </location>
</feature>
<evidence type="ECO:0000259" key="3">
    <source>
        <dbReference type="PROSITE" id="PS51782"/>
    </source>
</evidence>
<dbReference type="EMBL" id="JBHSZV010000030">
    <property type="protein sequence ID" value="MFC7062575.1"/>
    <property type="molecule type" value="Genomic_DNA"/>
</dbReference>
<dbReference type="Pfam" id="PF00704">
    <property type="entry name" value="Glyco_hydro_18"/>
    <property type="match status" value="1"/>
</dbReference>
<dbReference type="Pfam" id="PF01476">
    <property type="entry name" value="LysM"/>
    <property type="match status" value="2"/>
</dbReference>
<feature type="domain" description="LysM" evidence="3">
    <location>
        <begin position="71"/>
        <end position="114"/>
    </location>
</feature>
<dbReference type="InterPro" id="IPR001223">
    <property type="entry name" value="Glyco_hydro18_cat"/>
</dbReference>
<dbReference type="Gene3D" id="3.20.20.80">
    <property type="entry name" value="Glycosidases"/>
    <property type="match status" value="1"/>
</dbReference>
<dbReference type="InterPro" id="IPR029070">
    <property type="entry name" value="Chitinase_insertion_sf"/>
</dbReference>
<feature type="domain" description="GH18" evidence="4">
    <location>
        <begin position="122"/>
        <end position="406"/>
    </location>
</feature>
<dbReference type="Proteomes" id="UP001596410">
    <property type="component" value="Unassembled WGS sequence"/>
</dbReference>
<evidence type="ECO:0000259" key="4">
    <source>
        <dbReference type="PROSITE" id="PS51910"/>
    </source>
</evidence>
<dbReference type="InterPro" id="IPR011583">
    <property type="entry name" value="Chitinase_II/V-like_cat"/>
</dbReference>
<dbReference type="RefSeq" id="WP_204711165.1">
    <property type="nucleotide sequence ID" value="NZ_JBHSZV010000030.1"/>
</dbReference>
<keyword evidence="6" id="KW-1185">Reference proteome</keyword>